<proteinExistence type="predicted"/>
<dbReference type="AlphaFoldDB" id="A0A2J6SWZ7"/>
<gene>
    <name evidence="1" type="ORF">K444DRAFT_634135</name>
</gene>
<accession>A0A2J6SWZ7</accession>
<dbReference type="OrthoDB" id="10422109at2759"/>
<protein>
    <submittedName>
        <fullName evidence="1">Uncharacterized protein</fullName>
    </submittedName>
</protein>
<keyword evidence="2" id="KW-1185">Reference proteome</keyword>
<dbReference type="RefSeq" id="XP_024732203.1">
    <property type="nucleotide sequence ID" value="XM_024883706.1"/>
</dbReference>
<sequence>MRRNDRESLPLQLRGPAPYACLRVSVYRLVYEFGHKKLSATSVNRESNTTRLPVLERVLKLATMMVLKKDFLVEWVIPTGYTSKDWGVGLRGALPPMSKFYGVAIAKDAKVWVGRAVVGVIIDEGFTPQSSFENVMSSGLTAIWSEIESGDPKLEQRVYQWLATNTIDSFFGDWVNGQPENFKRTRLLNRDLWEEFAIKLGSRELERDTKEEEEI</sequence>
<dbReference type="EMBL" id="KZ613856">
    <property type="protein sequence ID" value="PMD55299.1"/>
    <property type="molecule type" value="Genomic_DNA"/>
</dbReference>
<evidence type="ECO:0000313" key="2">
    <source>
        <dbReference type="Proteomes" id="UP000235371"/>
    </source>
</evidence>
<dbReference type="GeneID" id="36591783"/>
<dbReference type="InParanoid" id="A0A2J6SWZ7"/>
<reference evidence="1 2" key="1">
    <citation type="submission" date="2016-04" db="EMBL/GenBank/DDBJ databases">
        <title>A degradative enzymes factory behind the ericoid mycorrhizal symbiosis.</title>
        <authorList>
            <consortium name="DOE Joint Genome Institute"/>
            <person name="Martino E."/>
            <person name="Morin E."/>
            <person name="Grelet G."/>
            <person name="Kuo A."/>
            <person name="Kohler A."/>
            <person name="Daghino S."/>
            <person name="Barry K."/>
            <person name="Choi C."/>
            <person name="Cichocki N."/>
            <person name="Clum A."/>
            <person name="Copeland A."/>
            <person name="Hainaut M."/>
            <person name="Haridas S."/>
            <person name="Labutti K."/>
            <person name="Lindquist E."/>
            <person name="Lipzen A."/>
            <person name="Khouja H.-R."/>
            <person name="Murat C."/>
            <person name="Ohm R."/>
            <person name="Olson A."/>
            <person name="Spatafora J."/>
            <person name="Veneault-Fourrey C."/>
            <person name="Henrissat B."/>
            <person name="Grigoriev I."/>
            <person name="Martin F."/>
            <person name="Perotto S."/>
        </authorList>
    </citation>
    <scope>NUCLEOTIDE SEQUENCE [LARGE SCALE GENOMIC DNA]</scope>
    <source>
        <strain evidence="1 2">E</strain>
    </source>
</reference>
<name>A0A2J6SWZ7_9HELO</name>
<evidence type="ECO:0000313" key="1">
    <source>
        <dbReference type="EMBL" id="PMD55299.1"/>
    </source>
</evidence>
<dbReference type="Proteomes" id="UP000235371">
    <property type="component" value="Unassembled WGS sequence"/>
</dbReference>
<organism evidence="1 2">
    <name type="scientific">Hyaloscypha bicolor E</name>
    <dbReference type="NCBI Taxonomy" id="1095630"/>
    <lineage>
        <taxon>Eukaryota</taxon>
        <taxon>Fungi</taxon>
        <taxon>Dikarya</taxon>
        <taxon>Ascomycota</taxon>
        <taxon>Pezizomycotina</taxon>
        <taxon>Leotiomycetes</taxon>
        <taxon>Helotiales</taxon>
        <taxon>Hyaloscyphaceae</taxon>
        <taxon>Hyaloscypha</taxon>
        <taxon>Hyaloscypha bicolor</taxon>
    </lineage>
</organism>